<keyword evidence="7" id="KW-0413">Isomerase</keyword>
<evidence type="ECO:0000259" key="12">
    <source>
        <dbReference type="PROSITE" id="PS51198"/>
    </source>
</evidence>
<dbReference type="GO" id="GO:0033202">
    <property type="term" value="C:DNA helicase complex"/>
    <property type="evidence" value="ECO:0007669"/>
    <property type="project" value="TreeGrafter"/>
</dbReference>
<comment type="caution">
    <text evidence="14">The sequence shown here is derived from an EMBL/GenBank/DDBJ whole genome shotgun (WGS) entry which is preliminary data.</text>
</comment>
<name>A0A1G2U493_9BACT</name>
<evidence type="ECO:0000256" key="7">
    <source>
        <dbReference type="ARBA" id="ARBA00023235"/>
    </source>
</evidence>
<evidence type="ECO:0000256" key="8">
    <source>
        <dbReference type="ARBA" id="ARBA00034617"/>
    </source>
</evidence>
<dbReference type="Proteomes" id="UP000176800">
    <property type="component" value="Unassembled WGS sequence"/>
</dbReference>
<dbReference type="GO" id="GO:0005829">
    <property type="term" value="C:cytosol"/>
    <property type="evidence" value="ECO:0007669"/>
    <property type="project" value="TreeGrafter"/>
</dbReference>
<accession>A0A1G2U493</accession>
<dbReference type="GO" id="GO:0000725">
    <property type="term" value="P:recombinational repair"/>
    <property type="evidence" value="ECO:0007669"/>
    <property type="project" value="TreeGrafter"/>
</dbReference>
<dbReference type="GO" id="GO:0003677">
    <property type="term" value="F:DNA binding"/>
    <property type="evidence" value="ECO:0007669"/>
    <property type="project" value="UniProtKB-KW"/>
</dbReference>
<dbReference type="InterPro" id="IPR000212">
    <property type="entry name" value="DNA_helicase_UvrD/REP"/>
</dbReference>
<evidence type="ECO:0000256" key="2">
    <source>
        <dbReference type="ARBA" id="ARBA00022741"/>
    </source>
</evidence>
<dbReference type="GO" id="GO:0043138">
    <property type="term" value="F:3'-5' DNA helicase activity"/>
    <property type="evidence" value="ECO:0007669"/>
    <property type="project" value="UniProtKB-EC"/>
</dbReference>
<dbReference type="PANTHER" id="PTHR11070">
    <property type="entry name" value="UVRD / RECB / PCRA DNA HELICASE FAMILY MEMBER"/>
    <property type="match status" value="1"/>
</dbReference>
<dbReference type="CDD" id="cd17932">
    <property type="entry name" value="DEXQc_UvrD"/>
    <property type="match status" value="1"/>
</dbReference>
<dbReference type="GO" id="GO:0016887">
    <property type="term" value="F:ATP hydrolysis activity"/>
    <property type="evidence" value="ECO:0007669"/>
    <property type="project" value="RHEA"/>
</dbReference>
<evidence type="ECO:0000313" key="14">
    <source>
        <dbReference type="EMBL" id="OHB04289.1"/>
    </source>
</evidence>
<evidence type="ECO:0000259" key="13">
    <source>
        <dbReference type="PROSITE" id="PS51217"/>
    </source>
</evidence>
<dbReference type="InterPro" id="IPR014016">
    <property type="entry name" value="UvrD-like_ATP-bd"/>
</dbReference>
<dbReference type="PROSITE" id="PS51217">
    <property type="entry name" value="UVRD_HELICASE_CTER"/>
    <property type="match status" value="1"/>
</dbReference>
<feature type="binding site" evidence="11">
    <location>
        <begin position="25"/>
        <end position="32"/>
    </location>
    <ligand>
        <name>ATP</name>
        <dbReference type="ChEBI" id="CHEBI:30616"/>
    </ligand>
</feature>
<comment type="catalytic activity">
    <reaction evidence="10">
        <text>ATP + H2O = ADP + phosphate + H(+)</text>
        <dbReference type="Rhea" id="RHEA:13065"/>
        <dbReference type="ChEBI" id="CHEBI:15377"/>
        <dbReference type="ChEBI" id="CHEBI:15378"/>
        <dbReference type="ChEBI" id="CHEBI:30616"/>
        <dbReference type="ChEBI" id="CHEBI:43474"/>
        <dbReference type="ChEBI" id="CHEBI:456216"/>
        <dbReference type="EC" id="5.6.2.4"/>
    </reaction>
</comment>
<keyword evidence="3 11" id="KW-0378">Hydrolase</keyword>
<dbReference type="Pfam" id="PF13361">
    <property type="entry name" value="UvrD_C"/>
    <property type="match status" value="1"/>
</dbReference>
<evidence type="ECO:0000313" key="15">
    <source>
        <dbReference type="Proteomes" id="UP000176800"/>
    </source>
</evidence>
<dbReference type="Pfam" id="PF00580">
    <property type="entry name" value="UvrD-helicase"/>
    <property type="match status" value="1"/>
</dbReference>
<dbReference type="Gene3D" id="3.40.50.300">
    <property type="entry name" value="P-loop containing nucleotide triphosphate hydrolases"/>
    <property type="match status" value="2"/>
</dbReference>
<dbReference type="GO" id="GO:0005524">
    <property type="term" value="F:ATP binding"/>
    <property type="evidence" value="ECO:0007669"/>
    <property type="project" value="UniProtKB-UniRule"/>
</dbReference>
<dbReference type="EMBL" id="MHWE01000009">
    <property type="protein sequence ID" value="OHB04289.1"/>
    <property type="molecule type" value="Genomic_DNA"/>
</dbReference>
<keyword evidence="2 11" id="KW-0547">Nucleotide-binding</keyword>
<dbReference type="SUPFAM" id="SSF52540">
    <property type="entry name" value="P-loop containing nucleoside triphosphate hydrolases"/>
    <property type="match status" value="1"/>
</dbReference>
<dbReference type="InterPro" id="IPR027417">
    <property type="entry name" value="P-loop_NTPase"/>
</dbReference>
<dbReference type="PROSITE" id="PS51198">
    <property type="entry name" value="UVRD_HELICASE_ATP_BIND"/>
    <property type="match status" value="1"/>
</dbReference>
<comment type="catalytic activity">
    <reaction evidence="8">
        <text>Couples ATP hydrolysis with the unwinding of duplex DNA by translocating in the 3'-5' direction.</text>
        <dbReference type="EC" id="5.6.2.4"/>
    </reaction>
</comment>
<evidence type="ECO:0000256" key="3">
    <source>
        <dbReference type="ARBA" id="ARBA00022801"/>
    </source>
</evidence>
<dbReference type="Gene3D" id="1.10.486.10">
    <property type="entry name" value="PCRA, domain 4"/>
    <property type="match status" value="1"/>
</dbReference>
<keyword evidence="4 11" id="KW-0347">Helicase</keyword>
<gene>
    <name evidence="14" type="ORF">A3B14_01935</name>
</gene>
<proteinExistence type="inferred from homology"/>
<protein>
    <recommendedName>
        <fullName evidence="9">DNA 3'-5' helicase</fullName>
        <ecNumber evidence="9">5.6.2.4</ecNumber>
    </recommendedName>
</protein>
<evidence type="ECO:0000256" key="9">
    <source>
        <dbReference type="ARBA" id="ARBA00034808"/>
    </source>
</evidence>
<dbReference type="PANTHER" id="PTHR11070:SF2">
    <property type="entry name" value="ATP-DEPENDENT DNA HELICASE SRS2"/>
    <property type="match status" value="1"/>
</dbReference>
<dbReference type="InterPro" id="IPR013986">
    <property type="entry name" value="DExx_box_DNA_helicase_dom_sf"/>
</dbReference>
<keyword evidence="5 11" id="KW-0067">ATP-binding</keyword>
<comment type="similarity">
    <text evidence="1">Belongs to the helicase family. UvrD subfamily.</text>
</comment>
<feature type="domain" description="UvrD-like helicase ATP-binding" evidence="12">
    <location>
        <begin position="4"/>
        <end position="291"/>
    </location>
</feature>
<dbReference type="InterPro" id="IPR014017">
    <property type="entry name" value="DNA_helicase_UvrD-like_C"/>
</dbReference>
<dbReference type="AlphaFoldDB" id="A0A1G2U493"/>
<evidence type="ECO:0000256" key="10">
    <source>
        <dbReference type="ARBA" id="ARBA00048988"/>
    </source>
</evidence>
<reference evidence="14 15" key="1">
    <citation type="journal article" date="2016" name="Nat. Commun.">
        <title>Thousands of microbial genomes shed light on interconnected biogeochemical processes in an aquifer system.</title>
        <authorList>
            <person name="Anantharaman K."/>
            <person name="Brown C.T."/>
            <person name="Hug L.A."/>
            <person name="Sharon I."/>
            <person name="Castelle C.J."/>
            <person name="Probst A.J."/>
            <person name="Thomas B.C."/>
            <person name="Singh A."/>
            <person name="Wilkins M.J."/>
            <person name="Karaoz U."/>
            <person name="Brodie E.L."/>
            <person name="Williams K.H."/>
            <person name="Hubbard S.S."/>
            <person name="Banfield J.F."/>
        </authorList>
    </citation>
    <scope>NUCLEOTIDE SEQUENCE [LARGE SCALE GENOMIC DNA]</scope>
</reference>
<evidence type="ECO:0000256" key="5">
    <source>
        <dbReference type="ARBA" id="ARBA00022840"/>
    </source>
</evidence>
<dbReference type="EC" id="5.6.2.4" evidence="9"/>
<sequence length="645" mass="73536">MLQTPLNNRQSEAADTLAGPILILAGAGTGKTRVIVERIANLIKSGVAPEEILAITFTNKAAREMRERVIAKLRDLPEINFPISHQTVPVVETFHALAVRIIRENAEGLGLTKHFAIFDRSDSKAIIKDALRGLDFDPKQFDSSKILSAISRSKGEMVGPDDYEEKNGQSFFNKVVASVWRQYDIQLKKEKALDFDDLLSVCARLLSHPDIKARYQERFKYVHVDEYQDTNHAQFQIANFLAEKHRNICVVGDIDQNIYSWRGARLRNILDFEKDYPEAKIILLEENYRSTKTILDVANLIIEKNQFRKKKKLFTQNQTGEKISIFEPLDEMEEAEFVATKAKELIASGAEDNQIAVLYRANFQSRVLEEAFLSLSVPYQVLGTRFYERKEVKDVISYIKVAINAESLTDLKRVLNVPPRGIGKISILKILSGQAGSLSLKAKNGFAELEKILGEIREMIGKDKVSEIVKFIIKRAGIESELLKDEDSDRIENVRELVTLASRYNHIPSEEGIDQFLTDVSLLSDQDELDRPKNGVKLMTVHAAKGLEFDFVFISGLEEGLFPHRRHDEDFITEEEAEEERRLCYVALTRARKKLYLSYAQTRTLFGTKSINIPSEFILEIPDSFLERESGNYRTIRKPLLTIEF</sequence>
<evidence type="ECO:0000256" key="6">
    <source>
        <dbReference type="ARBA" id="ARBA00023125"/>
    </source>
</evidence>
<evidence type="ECO:0000256" key="4">
    <source>
        <dbReference type="ARBA" id="ARBA00022806"/>
    </source>
</evidence>
<organism evidence="14 15">
    <name type="scientific">Candidatus Zambryskibacteria bacterium RIFCSPLOWO2_01_FULL_45_21</name>
    <dbReference type="NCBI Taxonomy" id="1802761"/>
    <lineage>
        <taxon>Bacteria</taxon>
        <taxon>Candidatus Zambryskiibacteriota</taxon>
    </lineage>
</organism>
<evidence type="ECO:0000256" key="11">
    <source>
        <dbReference type="PROSITE-ProRule" id="PRU00560"/>
    </source>
</evidence>
<dbReference type="Gene3D" id="1.10.10.160">
    <property type="match status" value="1"/>
</dbReference>
<keyword evidence="6" id="KW-0238">DNA-binding</keyword>
<feature type="domain" description="UvrD-like helicase C-terminal" evidence="13">
    <location>
        <begin position="292"/>
        <end position="546"/>
    </location>
</feature>
<evidence type="ECO:0000256" key="1">
    <source>
        <dbReference type="ARBA" id="ARBA00009922"/>
    </source>
</evidence>